<dbReference type="InterPro" id="IPR020476">
    <property type="entry name" value="Nudix_hydrolase"/>
</dbReference>
<proteinExistence type="inferred from homology"/>
<dbReference type="InterPro" id="IPR000086">
    <property type="entry name" value="NUDIX_hydrolase_dom"/>
</dbReference>
<dbReference type="PROSITE" id="PS51462">
    <property type="entry name" value="NUDIX"/>
    <property type="match status" value="1"/>
</dbReference>
<dbReference type="Proteomes" id="UP000831880">
    <property type="component" value="Chromosome"/>
</dbReference>
<dbReference type="PANTHER" id="PTHR43046:SF12">
    <property type="entry name" value="GDP-MANNOSE MANNOSYL HYDROLASE"/>
    <property type="match status" value="1"/>
</dbReference>
<dbReference type="PANTHER" id="PTHR43046">
    <property type="entry name" value="GDP-MANNOSE MANNOSYL HYDROLASE"/>
    <property type="match status" value="1"/>
</dbReference>
<dbReference type="RefSeq" id="WP_244751288.1">
    <property type="nucleotide sequence ID" value="NZ_CP095074.1"/>
</dbReference>
<dbReference type="EMBL" id="CP095074">
    <property type="protein sequence ID" value="UOQ91677.1"/>
    <property type="molecule type" value="Genomic_DNA"/>
</dbReference>
<sequence length="139" mass="15620">MERIDVAYALLTNKKNEVLIVHNKDRNQWSLPGGAVEAGEKLYEAVVRETKEETGLEVEAVHLVAVNEALLTTSQHHALFFIFQTKITGGSESIAFPDEISELRWVSIEKAAELIPYYPYGMDKLLEASAFYYDEGVKA</sequence>
<evidence type="ECO:0000256" key="1">
    <source>
        <dbReference type="ARBA" id="ARBA00001946"/>
    </source>
</evidence>
<evidence type="ECO:0000256" key="4">
    <source>
        <dbReference type="RuleBase" id="RU003476"/>
    </source>
</evidence>
<keyword evidence="2 4" id="KW-0378">Hydrolase</keyword>
<evidence type="ECO:0000313" key="7">
    <source>
        <dbReference type="Proteomes" id="UP000831880"/>
    </source>
</evidence>
<keyword evidence="3" id="KW-0460">Magnesium</keyword>
<accession>A0ABY4GU36</accession>
<protein>
    <submittedName>
        <fullName evidence="6">NUDIX hydrolase</fullName>
    </submittedName>
</protein>
<dbReference type="InterPro" id="IPR015797">
    <property type="entry name" value="NUDIX_hydrolase-like_dom_sf"/>
</dbReference>
<evidence type="ECO:0000259" key="5">
    <source>
        <dbReference type="PROSITE" id="PS51462"/>
    </source>
</evidence>
<feature type="domain" description="Nudix hydrolase" evidence="5">
    <location>
        <begin position="2"/>
        <end position="128"/>
    </location>
</feature>
<name>A0ABY4GU36_9BACI</name>
<dbReference type="Pfam" id="PF00293">
    <property type="entry name" value="NUDIX"/>
    <property type="match status" value="1"/>
</dbReference>
<dbReference type="PRINTS" id="PR00502">
    <property type="entry name" value="NUDIXFAMILY"/>
</dbReference>
<dbReference type="Gene3D" id="3.90.79.10">
    <property type="entry name" value="Nucleoside Triphosphate Pyrophosphohydrolase"/>
    <property type="match status" value="1"/>
</dbReference>
<evidence type="ECO:0000313" key="6">
    <source>
        <dbReference type="EMBL" id="UOQ91677.1"/>
    </source>
</evidence>
<dbReference type="InterPro" id="IPR020084">
    <property type="entry name" value="NUDIX_hydrolase_CS"/>
</dbReference>
<reference evidence="6 7" key="1">
    <citation type="submission" date="2022-04" db="EMBL/GenBank/DDBJ databases">
        <title>Halobacillus sp. isolated from saltern.</title>
        <authorList>
            <person name="Won M."/>
            <person name="Lee C.-M."/>
            <person name="Woen H.-Y."/>
            <person name="Kwon S.-W."/>
        </authorList>
    </citation>
    <scope>NUCLEOTIDE SEQUENCE [LARGE SCALE GENOMIC DNA]</scope>
    <source>
        <strain evidence="6 7">SSTM10-2</strain>
    </source>
</reference>
<evidence type="ECO:0000256" key="2">
    <source>
        <dbReference type="ARBA" id="ARBA00022801"/>
    </source>
</evidence>
<organism evidence="6 7">
    <name type="scientific">Halobacillus shinanisalinarum</name>
    <dbReference type="NCBI Taxonomy" id="2932258"/>
    <lineage>
        <taxon>Bacteria</taxon>
        <taxon>Bacillati</taxon>
        <taxon>Bacillota</taxon>
        <taxon>Bacilli</taxon>
        <taxon>Bacillales</taxon>
        <taxon>Bacillaceae</taxon>
        <taxon>Halobacillus</taxon>
    </lineage>
</organism>
<dbReference type="SUPFAM" id="SSF55811">
    <property type="entry name" value="Nudix"/>
    <property type="match status" value="1"/>
</dbReference>
<dbReference type="CDD" id="cd02883">
    <property type="entry name" value="NUDIX_Hydrolase"/>
    <property type="match status" value="1"/>
</dbReference>
<dbReference type="GO" id="GO:0016787">
    <property type="term" value="F:hydrolase activity"/>
    <property type="evidence" value="ECO:0007669"/>
    <property type="project" value="UniProtKB-KW"/>
</dbReference>
<comment type="similarity">
    <text evidence="4">Belongs to the Nudix hydrolase family.</text>
</comment>
<keyword evidence="7" id="KW-1185">Reference proteome</keyword>
<gene>
    <name evidence="6" type="ORF">MUO14_14090</name>
</gene>
<dbReference type="PROSITE" id="PS00893">
    <property type="entry name" value="NUDIX_BOX"/>
    <property type="match status" value="1"/>
</dbReference>
<evidence type="ECO:0000256" key="3">
    <source>
        <dbReference type="ARBA" id="ARBA00022842"/>
    </source>
</evidence>
<comment type="cofactor">
    <cofactor evidence="1">
        <name>Mg(2+)</name>
        <dbReference type="ChEBI" id="CHEBI:18420"/>
    </cofactor>
</comment>